<dbReference type="Proteomes" id="UP000015102">
    <property type="component" value="Unassembled WGS sequence"/>
</dbReference>
<feature type="domain" description="SAM" evidence="1">
    <location>
        <begin position="1"/>
        <end position="72"/>
    </location>
</feature>
<reference evidence="3" key="1">
    <citation type="submission" date="2013-02" db="EMBL/GenBank/DDBJ databases">
        <authorList>
            <person name="Hughes D."/>
        </authorList>
    </citation>
    <scope>NUCLEOTIDE SEQUENCE</scope>
    <source>
        <strain>Durham</strain>
        <strain evidence="3">NC isolate 2 -- Noor lab</strain>
    </source>
</reference>
<proteinExistence type="predicted"/>
<dbReference type="Gene3D" id="1.10.150.50">
    <property type="entry name" value="Transcription Factor, Ets-1"/>
    <property type="match status" value="1"/>
</dbReference>
<keyword evidence="3" id="KW-1185">Reference proteome</keyword>
<organism evidence="2 3">
    <name type="scientific">Megaselia scalaris</name>
    <name type="common">Humpbacked fly</name>
    <name type="synonym">Phora scalaris</name>
    <dbReference type="NCBI Taxonomy" id="36166"/>
    <lineage>
        <taxon>Eukaryota</taxon>
        <taxon>Metazoa</taxon>
        <taxon>Ecdysozoa</taxon>
        <taxon>Arthropoda</taxon>
        <taxon>Hexapoda</taxon>
        <taxon>Insecta</taxon>
        <taxon>Pterygota</taxon>
        <taxon>Neoptera</taxon>
        <taxon>Endopterygota</taxon>
        <taxon>Diptera</taxon>
        <taxon>Brachycera</taxon>
        <taxon>Muscomorpha</taxon>
        <taxon>Platypezoidea</taxon>
        <taxon>Phoridae</taxon>
        <taxon>Megaseliini</taxon>
        <taxon>Megaselia</taxon>
    </lineage>
</organism>
<reference evidence="2" key="2">
    <citation type="submission" date="2015-06" db="UniProtKB">
        <authorList>
            <consortium name="EnsemblMetazoa"/>
        </authorList>
    </citation>
    <scope>IDENTIFICATION</scope>
</reference>
<dbReference type="EMBL" id="CAQQ02390609">
    <property type="status" value="NOT_ANNOTATED_CDS"/>
    <property type="molecule type" value="Genomic_DNA"/>
</dbReference>
<dbReference type="InterPro" id="IPR013761">
    <property type="entry name" value="SAM/pointed_sf"/>
</dbReference>
<dbReference type="PANTHER" id="PTHR21359">
    <property type="entry name" value="DUF5577 DOMAIN-CONTAINING PROTEIN"/>
    <property type="match status" value="1"/>
</dbReference>
<evidence type="ECO:0000313" key="3">
    <source>
        <dbReference type="Proteomes" id="UP000015102"/>
    </source>
</evidence>
<protein>
    <recommendedName>
        <fullName evidence="1">SAM domain-containing protein</fullName>
    </recommendedName>
</protein>
<dbReference type="SUPFAM" id="SSF47769">
    <property type="entry name" value="SAM/Pointed domain"/>
    <property type="match status" value="1"/>
</dbReference>
<dbReference type="GO" id="GO:0005634">
    <property type="term" value="C:nucleus"/>
    <property type="evidence" value="ECO:0007669"/>
    <property type="project" value="TreeGrafter"/>
</dbReference>
<dbReference type="AlphaFoldDB" id="T1GR12"/>
<evidence type="ECO:0000313" key="2">
    <source>
        <dbReference type="EnsemblMetazoa" id="MESCA006083-PA"/>
    </source>
</evidence>
<dbReference type="InterPro" id="IPR001660">
    <property type="entry name" value="SAM"/>
</dbReference>
<accession>T1GR12</accession>
<dbReference type="InterPro" id="IPR040772">
    <property type="entry name" value="C19orf47_SAM"/>
</dbReference>
<dbReference type="PROSITE" id="PS50105">
    <property type="entry name" value="SAM_DOMAIN"/>
    <property type="match status" value="1"/>
</dbReference>
<dbReference type="Pfam" id="PF18017">
    <property type="entry name" value="SAM_4"/>
    <property type="match status" value="1"/>
</dbReference>
<dbReference type="EnsemblMetazoa" id="MESCA006083-RA">
    <property type="protein sequence ID" value="MESCA006083-PA"/>
    <property type="gene ID" value="MESCA006083"/>
</dbReference>
<evidence type="ECO:0000259" key="1">
    <source>
        <dbReference type="PROSITE" id="PS50105"/>
    </source>
</evidence>
<sequence length="136" mass="14872">MSSGGAGQWVKFFNTAGIPSPTAATYAHVFVENRIQVDMLMDLNKEYLREMGITAMGDIIAILRHAKSVHDQSARDKVLSTSESKISSGYLETLHRPLTKSVVVAPSRRRSDSVEEVEDVHIVKAKKKESASGTGL</sequence>
<dbReference type="PANTHER" id="PTHR21359:SF1">
    <property type="entry name" value="DUF5577 DOMAIN-CONTAINING PROTEIN"/>
    <property type="match status" value="1"/>
</dbReference>
<dbReference type="InterPro" id="IPR039161">
    <property type="entry name" value="C19orf47-like"/>
</dbReference>
<dbReference type="CDD" id="cd09531">
    <property type="entry name" value="SAM_CS047"/>
    <property type="match status" value="1"/>
</dbReference>
<dbReference type="HOGENOM" id="CLU_1880590_0_0_1"/>
<name>T1GR12_MEGSC</name>